<dbReference type="PANTHER" id="PTHR43102">
    <property type="entry name" value="SLR1143 PROTEIN"/>
    <property type="match status" value="1"/>
</dbReference>
<sequence>MNRCGGERFFRVGRALRFLGSLSPSAEYDQKSGIFNVLSFLRPANPANEAERQAAVDRYGAAKKRSRAADALVAEAATLFDAKFGIATIIDREKMIVTSRYRSDLDEIDRAISFCGHTILNPDNVMVIFNAGLDRRFAGNPLVRGEPRIAFYVGAPLIAPTGEVLGALCAIDTLPRAQLLPQARTELQTLASRVTDALLG</sequence>
<dbReference type="SUPFAM" id="SSF55781">
    <property type="entry name" value="GAF domain-like"/>
    <property type="match status" value="1"/>
</dbReference>
<dbReference type="EMBL" id="SRXU01000004">
    <property type="protein sequence ID" value="TGX42502.1"/>
    <property type="molecule type" value="Genomic_DNA"/>
</dbReference>
<gene>
    <name evidence="2" type="ORF">E5A74_11745</name>
</gene>
<dbReference type="InterPro" id="IPR029016">
    <property type="entry name" value="GAF-like_dom_sf"/>
</dbReference>
<feature type="domain" description="GAF" evidence="1">
    <location>
        <begin position="67"/>
        <end position="197"/>
    </location>
</feature>
<evidence type="ECO:0000313" key="3">
    <source>
        <dbReference type="Proteomes" id="UP000309848"/>
    </source>
</evidence>
<dbReference type="Proteomes" id="UP000309848">
    <property type="component" value="Unassembled WGS sequence"/>
</dbReference>
<dbReference type="OrthoDB" id="9812260at2"/>
<protein>
    <submittedName>
        <fullName evidence="2">GAF domain-containing protein</fullName>
    </submittedName>
</protein>
<dbReference type="Gene3D" id="3.30.450.40">
    <property type="match status" value="1"/>
</dbReference>
<comment type="caution">
    <text evidence="2">The sequence shown here is derived from an EMBL/GenBank/DDBJ whole genome shotgun (WGS) entry which is preliminary data.</text>
</comment>
<dbReference type="AlphaFoldDB" id="A0A4V6RB23"/>
<dbReference type="Pfam" id="PF01590">
    <property type="entry name" value="GAF"/>
    <property type="match status" value="1"/>
</dbReference>
<accession>A0A4V6RB23</accession>
<proteinExistence type="predicted"/>
<reference evidence="2 3" key="1">
    <citation type="submission" date="2019-04" db="EMBL/GenBank/DDBJ databases">
        <title>Sphingomonas psychrotolerans sp. nov., isolated from soil in the Tianshan Mountains, Xinjiang, China.</title>
        <authorList>
            <person name="Luo Y."/>
            <person name="Sheng H."/>
        </authorList>
    </citation>
    <scope>NUCLEOTIDE SEQUENCE [LARGE SCALE GENOMIC DNA]</scope>
    <source>
        <strain evidence="2 3">KIS18-15</strain>
    </source>
</reference>
<evidence type="ECO:0000313" key="2">
    <source>
        <dbReference type="EMBL" id="TGX42502.1"/>
    </source>
</evidence>
<name>A0A4V6RB23_9SPHN</name>
<keyword evidence="3" id="KW-1185">Reference proteome</keyword>
<evidence type="ECO:0000259" key="1">
    <source>
        <dbReference type="Pfam" id="PF01590"/>
    </source>
</evidence>
<dbReference type="PANTHER" id="PTHR43102:SF2">
    <property type="entry name" value="GAF DOMAIN-CONTAINING PROTEIN"/>
    <property type="match status" value="1"/>
</dbReference>
<organism evidence="2 3">
    <name type="scientific">Sphingomonas naasensis</name>
    <dbReference type="NCBI Taxonomy" id="1344951"/>
    <lineage>
        <taxon>Bacteria</taxon>
        <taxon>Pseudomonadati</taxon>
        <taxon>Pseudomonadota</taxon>
        <taxon>Alphaproteobacteria</taxon>
        <taxon>Sphingomonadales</taxon>
        <taxon>Sphingomonadaceae</taxon>
        <taxon>Sphingomonas</taxon>
    </lineage>
</organism>
<dbReference type="InterPro" id="IPR003018">
    <property type="entry name" value="GAF"/>
</dbReference>